<dbReference type="SUPFAM" id="SSF48452">
    <property type="entry name" value="TPR-like"/>
    <property type="match status" value="1"/>
</dbReference>
<feature type="compositionally biased region" description="Basic and acidic residues" evidence="3">
    <location>
        <begin position="145"/>
        <end position="165"/>
    </location>
</feature>
<evidence type="ECO:0000256" key="3">
    <source>
        <dbReference type="SAM" id="MobiDB-lite"/>
    </source>
</evidence>
<dbReference type="FunFam" id="1.25.40.10:FF:000363">
    <property type="entry name" value="Pentatricopeptide repeat-containing protein"/>
    <property type="match status" value="1"/>
</dbReference>
<feature type="repeat" description="PPR" evidence="2">
    <location>
        <begin position="791"/>
        <end position="825"/>
    </location>
</feature>
<feature type="repeat" description="PPR" evidence="2">
    <location>
        <begin position="687"/>
        <end position="721"/>
    </location>
</feature>
<dbReference type="NCBIfam" id="TIGR00756">
    <property type="entry name" value="PPR"/>
    <property type="match status" value="5"/>
</dbReference>
<dbReference type="PANTHER" id="PTHR46935">
    <property type="entry name" value="OS01G0674700 PROTEIN"/>
    <property type="match status" value="1"/>
</dbReference>
<dbReference type="GO" id="GO:0009658">
    <property type="term" value="P:chloroplast organization"/>
    <property type="evidence" value="ECO:0007669"/>
    <property type="project" value="InterPro"/>
</dbReference>
<dbReference type="PROSITE" id="PS51375">
    <property type="entry name" value="PPR"/>
    <property type="match status" value="4"/>
</dbReference>
<dbReference type="InterPro" id="IPR044645">
    <property type="entry name" value="DG1/EMB2279-like"/>
</dbReference>
<dbReference type="GO" id="GO:0009507">
    <property type="term" value="C:chloroplast"/>
    <property type="evidence" value="ECO:0007669"/>
    <property type="project" value="TreeGrafter"/>
</dbReference>
<keyword evidence="1" id="KW-0677">Repeat</keyword>
<gene>
    <name evidence="4" type="ORF">LITE_LOCUS43817</name>
</gene>
<dbReference type="Gene3D" id="1.25.40.10">
    <property type="entry name" value="Tetratricopeptide repeat domain"/>
    <property type="match status" value="3"/>
</dbReference>
<evidence type="ECO:0000256" key="1">
    <source>
        <dbReference type="ARBA" id="ARBA00022737"/>
    </source>
</evidence>
<dbReference type="InterPro" id="IPR011990">
    <property type="entry name" value="TPR-like_helical_dom_sf"/>
</dbReference>
<accession>A0AAV0QLX5</accession>
<feature type="repeat" description="PPR" evidence="2">
    <location>
        <begin position="618"/>
        <end position="652"/>
    </location>
</feature>
<dbReference type="InterPro" id="IPR002885">
    <property type="entry name" value="PPR_rpt"/>
</dbReference>
<evidence type="ECO:0008006" key="6">
    <source>
        <dbReference type="Google" id="ProtNLM"/>
    </source>
</evidence>
<name>A0AAV0QLX5_9ROSI</name>
<evidence type="ECO:0000313" key="4">
    <source>
        <dbReference type="EMBL" id="CAI0546071.1"/>
    </source>
</evidence>
<dbReference type="Pfam" id="PF01535">
    <property type="entry name" value="PPR"/>
    <property type="match status" value="3"/>
</dbReference>
<dbReference type="PANTHER" id="PTHR46935:SF1">
    <property type="entry name" value="OS01G0674700 PROTEIN"/>
    <property type="match status" value="1"/>
</dbReference>
<feature type="repeat" description="PPR" evidence="2">
    <location>
        <begin position="838"/>
        <end position="872"/>
    </location>
</feature>
<feature type="region of interest" description="Disordered" evidence="3">
    <location>
        <begin position="128"/>
        <end position="176"/>
    </location>
</feature>
<dbReference type="Proteomes" id="UP001154282">
    <property type="component" value="Unassembled WGS sequence"/>
</dbReference>
<protein>
    <recommendedName>
        <fullName evidence="6">Pentatricopeptide repeat-containing protein</fullName>
    </recommendedName>
</protein>
<evidence type="ECO:0000256" key="2">
    <source>
        <dbReference type="PROSITE-ProRule" id="PRU00708"/>
    </source>
</evidence>
<proteinExistence type="predicted"/>
<keyword evidence="5" id="KW-1185">Reference proteome</keyword>
<sequence>MEMALMANGQVMGISHSETSCSCRWRHPDSSSHGFLKSRRPIFAVPSSIKSGTRLRKFGRLRIKAEMDNQATVEEKDLDFKPSFGEYLKAMEAVKTGREKRQIRNFKDPELKADVNLVEKIGENEARSVEGDEANESFNRLKGLRGKEKPSISSVKRNDELRKSDGGNGPQAAVDGKLYYEKNRVRRRESDKSAGIESTAKVERKTGGVTRDGKGFSGRMSRMNHEIGGLNMAKVDKMENVEEDSLLVDDFKSNSSNIKPKETGNYSESSRGIWLKKRNVFEGKEVGGRDRRTSEKRAANFLQVEETTSYEIKKKNEMLREKKMQNVEEDSLLVDDFKSNSSNITTKPKETGSYSESSPGIWLKKRNVFEGKEVGGRNHRMSEKRAANFLQVEETTSYEIKKKNEMLHEKKRLYLKNSGDTGSEVDRAAFTNLEKSDYVASRLPASKREMEDRVQKLANCLNGADIDMPEWMFSKMMRSARIRYTDHTVLRIIQILGKLGNWRRVIQVIEWLQMRDRFKSHKPGYSVPPLFSMFIHTTALHVLGKAGRPVEALNLFYSMQKRMSTYPDLVAYHSIAVTLGQAGYMKELFDVIDSMRSPPMKKSKAGIYGNWDPTLEPDVVIYNAVLNACVKRKQWEGAFWVLQQLKEQNQKPSTATYGLVMEVMFACEKYNLVHEFFRKLQKSSLPNALAYRVLVNTLWKEGKTDEAVLTVQEMERRGIVGSAALYYDLARCLCSSGRCEEALTQIEKICKVANKPLVVTYTGLVQACLEAGRTDSAAYIFDHMKQFCSPNLVTCNIMLKGYLDNGRFEEAKTIFHRMSEDSKEISNKLDYKVRVVPDIYTFNTMLDACVAEQRWDDFVDVYGGMLQYGYHFNAKRHLRMILEAARAGKEEVVEMTWKHLARTDRVAPPPIIKERLCMMLKKCNHNSALACIAEMKHEEEIPAFSMTAWSNLLKDNSHRFSRETVVQLVEEGNMLVSGRNTAVNRPLQNLLTACDNFLRTSM</sequence>
<dbReference type="AlphaFoldDB" id="A0AAV0QLX5"/>
<dbReference type="Pfam" id="PF13812">
    <property type="entry name" value="PPR_3"/>
    <property type="match status" value="1"/>
</dbReference>
<organism evidence="4 5">
    <name type="scientific">Linum tenue</name>
    <dbReference type="NCBI Taxonomy" id="586396"/>
    <lineage>
        <taxon>Eukaryota</taxon>
        <taxon>Viridiplantae</taxon>
        <taxon>Streptophyta</taxon>
        <taxon>Embryophyta</taxon>
        <taxon>Tracheophyta</taxon>
        <taxon>Spermatophyta</taxon>
        <taxon>Magnoliopsida</taxon>
        <taxon>eudicotyledons</taxon>
        <taxon>Gunneridae</taxon>
        <taxon>Pentapetalae</taxon>
        <taxon>rosids</taxon>
        <taxon>fabids</taxon>
        <taxon>Malpighiales</taxon>
        <taxon>Linaceae</taxon>
        <taxon>Linum</taxon>
    </lineage>
</organism>
<reference evidence="4" key="1">
    <citation type="submission" date="2022-08" db="EMBL/GenBank/DDBJ databases">
        <authorList>
            <person name="Gutierrez-Valencia J."/>
        </authorList>
    </citation>
    <scope>NUCLEOTIDE SEQUENCE</scope>
</reference>
<comment type="caution">
    <text evidence="4">The sequence shown here is derived from an EMBL/GenBank/DDBJ whole genome shotgun (WGS) entry which is preliminary data.</text>
</comment>
<dbReference type="EMBL" id="CAMGYJ010000009">
    <property type="protein sequence ID" value="CAI0546071.1"/>
    <property type="molecule type" value="Genomic_DNA"/>
</dbReference>
<evidence type="ECO:0000313" key="5">
    <source>
        <dbReference type="Proteomes" id="UP001154282"/>
    </source>
</evidence>
<dbReference type="Pfam" id="PF13041">
    <property type="entry name" value="PPR_2"/>
    <property type="match status" value="1"/>
</dbReference>